<dbReference type="GO" id="GO:0031507">
    <property type="term" value="P:heterochromatin formation"/>
    <property type="evidence" value="ECO:0007669"/>
    <property type="project" value="TreeGrafter"/>
</dbReference>
<dbReference type="Gene3D" id="1.20.5.500">
    <property type="entry name" value="Single helix bin"/>
    <property type="match status" value="1"/>
</dbReference>
<feature type="region of interest" description="Disordered" evidence="4">
    <location>
        <begin position="422"/>
        <end position="460"/>
    </location>
</feature>
<dbReference type="GO" id="GO:0006998">
    <property type="term" value="P:nuclear envelope organization"/>
    <property type="evidence" value="ECO:0007669"/>
    <property type="project" value="TreeGrafter"/>
</dbReference>
<evidence type="ECO:0000313" key="7">
    <source>
        <dbReference type="Proteomes" id="UP000318571"/>
    </source>
</evidence>
<comment type="caution">
    <text evidence="6">The sequence shown here is derived from an EMBL/GenBank/DDBJ whole genome shotgun (WGS) entry which is preliminary data.</text>
</comment>
<dbReference type="SMART" id="SM01391">
    <property type="entry name" value="Filament"/>
    <property type="match status" value="1"/>
</dbReference>
<dbReference type="GO" id="GO:0007097">
    <property type="term" value="P:nuclear migration"/>
    <property type="evidence" value="ECO:0007669"/>
    <property type="project" value="TreeGrafter"/>
</dbReference>
<name>A0A553NG45_TIGCA</name>
<dbReference type="EMBL" id="VCGU01000458">
    <property type="protein sequence ID" value="TRY64375.1"/>
    <property type="molecule type" value="Genomic_DNA"/>
</dbReference>
<feature type="region of interest" description="Disordered" evidence="4">
    <location>
        <begin position="23"/>
        <end position="65"/>
    </location>
</feature>
<dbReference type="PROSITE" id="PS51842">
    <property type="entry name" value="IF_ROD_2"/>
    <property type="match status" value="1"/>
</dbReference>
<feature type="compositionally biased region" description="Polar residues" evidence="4">
    <location>
        <begin position="447"/>
        <end position="460"/>
    </location>
</feature>
<dbReference type="SUPFAM" id="SSF64593">
    <property type="entry name" value="Intermediate filament protein, coiled coil region"/>
    <property type="match status" value="2"/>
</dbReference>
<evidence type="ECO:0000256" key="3">
    <source>
        <dbReference type="SAM" id="Coils"/>
    </source>
</evidence>
<dbReference type="OMA" id="DDPPITY"/>
<feature type="coiled-coil region" evidence="3">
    <location>
        <begin position="131"/>
        <end position="286"/>
    </location>
</feature>
<dbReference type="Gene3D" id="1.20.5.170">
    <property type="match status" value="1"/>
</dbReference>
<feature type="coiled-coil region" evidence="3">
    <location>
        <begin position="338"/>
        <end position="397"/>
    </location>
</feature>
<feature type="compositionally biased region" description="Polar residues" evidence="4">
    <location>
        <begin position="26"/>
        <end position="39"/>
    </location>
</feature>
<dbReference type="PANTHER" id="PTHR45721:SF11">
    <property type="entry name" value="LAMIN DM0-RELATED"/>
    <property type="match status" value="1"/>
</dbReference>
<feature type="domain" description="IF rod" evidence="5">
    <location>
        <begin position="63"/>
        <end position="419"/>
    </location>
</feature>
<dbReference type="GO" id="GO:0051664">
    <property type="term" value="P:nuclear pore localization"/>
    <property type="evidence" value="ECO:0007669"/>
    <property type="project" value="TreeGrafter"/>
</dbReference>
<dbReference type="STRING" id="6832.A0A553NG45"/>
<proteinExistence type="predicted"/>
<protein>
    <recommendedName>
        <fullName evidence="5">IF rod domain-containing protein</fullName>
    </recommendedName>
</protein>
<sequence length="460" mass="53400">MFRMLQETKKSTENITRIVETMHRPGTSQSGRYKSTNSLHDLGLDNYPNPEYPEASRLSRKEEKQSLQNLNNRLAGYIDRVRQLQQENAKLVHQVRTVEEYQSKEITNVKDIYDKQINDLKGGLESMNKQYNQLKVGAEGLLSENEDLKERLNKKDRDLLNANNHANALEDEVRELSSRMKKLEQDRQRAQDELKDALPELDVLRKKLADLKRVLDDEQLKKADLENQCARLEEDLKFKLQLLEKELTEVKHRKEIEINEMDGKLQEEYELRLQKALEELRGVYDKQMKQSREDFAKLYDNRIQDLQGQLTKERGANASSSQELKESRGRIEALISKVSDLEGANLALNQKIADLAQDMEDQKAAHRAQMAAKDDEIKRLLDELAHQLKEYQNLQDLKVQLDMEIAVFKSLIESEEDRLGLGDRSLDLSDSSDSHSRTKVEHKKESSSFQRKVTVSQTQL</sequence>
<evidence type="ECO:0000256" key="2">
    <source>
        <dbReference type="ARBA" id="ARBA00023054"/>
    </source>
</evidence>
<evidence type="ECO:0000259" key="5">
    <source>
        <dbReference type="PROSITE" id="PS51842"/>
    </source>
</evidence>
<gene>
    <name evidence="6" type="ORF">TCAL_04287</name>
</gene>
<dbReference type="AlphaFoldDB" id="A0A553NG45"/>
<accession>A0A553NG45</accession>
<feature type="compositionally biased region" description="Basic and acidic residues" evidence="4">
    <location>
        <begin position="422"/>
        <end position="446"/>
    </location>
</feature>
<keyword evidence="7" id="KW-1185">Reference proteome</keyword>
<dbReference type="InterPro" id="IPR039008">
    <property type="entry name" value="IF_rod_dom"/>
</dbReference>
<dbReference type="Gene3D" id="1.20.5.1160">
    <property type="entry name" value="Vasodilator-stimulated phosphoprotein"/>
    <property type="match status" value="1"/>
</dbReference>
<dbReference type="GO" id="GO:0005200">
    <property type="term" value="F:structural constituent of cytoskeleton"/>
    <property type="evidence" value="ECO:0007669"/>
    <property type="project" value="TreeGrafter"/>
</dbReference>
<evidence type="ECO:0000256" key="4">
    <source>
        <dbReference type="SAM" id="MobiDB-lite"/>
    </source>
</evidence>
<organism evidence="6 7">
    <name type="scientific">Tigriopus californicus</name>
    <name type="common">Marine copepod</name>
    <dbReference type="NCBI Taxonomy" id="6832"/>
    <lineage>
        <taxon>Eukaryota</taxon>
        <taxon>Metazoa</taxon>
        <taxon>Ecdysozoa</taxon>
        <taxon>Arthropoda</taxon>
        <taxon>Crustacea</taxon>
        <taxon>Multicrustacea</taxon>
        <taxon>Hexanauplia</taxon>
        <taxon>Copepoda</taxon>
        <taxon>Harpacticoida</taxon>
        <taxon>Harpacticidae</taxon>
        <taxon>Tigriopus</taxon>
    </lineage>
</organism>
<dbReference type="Pfam" id="PF00038">
    <property type="entry name" value="Filament"/>
    <property type="match status" value="1"/>
</dbReference>
<dbReference type="PANTHER" id="PTHR45721">
    <property type="entry name" value="LAMIN DM0-RELATED"/>
    <property type="match status" value="1"/>
</dbReference>
<keyword evidence="2 3" id="KW-0175">Coiled coil</keyword>
<dbReference type="GO" id="GO:0090435">
    <property type="term" value="P:protein localization to nuclear envelope"/>
    <property type="evidence" value="ECO:0007669"/>
    <property type="project" value="TreeGrafter"/>
</dbReference>
<dbReference type="SUPFAM" id="SSF57997">
    <property type="entry name" value="Tropomyosin"/>
    <property type="match status" value="1"/>
</dbReference>
<reference evidence="6 7" key="1">
    <citation type="journal article" date="2018" name="Nat. Ecol. Evol.">
        <title>Genomic signatures of mitonuclear coevolution across populations of Tigriopus californicus.</title>
        <authorList>
            <person name="Barreto F.S."/>
            <person name="Watson E.T."/>
            <person name="Lima T.G."/>
            <person name="Willett C.S."/>
            <person name="Edmands S."/>
            <person name="Li W."/>
            <person name="Burton R.S."/>
        </authorList>
    </citation>
    <scope>NUCLEOTIDE SEQUENCE [LARGE SCALE GENOMIC DNA]</scope>
    <source>
        <strain evidence="6 7">San Diego</strain>
    </source>
</reference>
<dbReference type="GO" id="GO:0005652">
    <property type="term" value="C:nuclear lamina"/>
    <property type="evidence" value="ECO:0007669"/>
    <property type="project" value="TreeGrafter"/>
</dbReference>
<evidence type="ECO:0000313" key="6">
    <source>
        <dbReference type="EMBL" id="TRY64375.1"/>
    </source>
</evidence>
<keyword evidence="1" id="KW-0403">Intermediate filament</keyword>
<dbReference type="GO" id="GO:0005882">
    <property type="term" value="C:intermediate filament"/>
    <property type="evidence" value="ECO:0007669"/>
    <property type="project" value="UniProtKB-KW"/>
</dbReference>
<evidence type="ECO:0000256" key="1">
    <source>
        <dbReference type="ARBA" id="ARBA00022754"/>
    </source>
</evidence>
<dbReference type="Proteomes" id="UP000318571">
    <property type="component" value="Chromosome 10"/>
</dbReference>